<accession>A0A4V3CN92</accession>
<proteinExistence type="predicted"/>
<feature type="compositionally biased region" description="Basic residues" evidence="1">
    <location>
        <begin position="33"/>
        <end position="43"/>
    </location>
</feature>
<dbReference type="PROSITE" id="PS50994">
    <property type="entry name" value="INTEGRASE"/>
    <property type="match status" value="1"/>
</dbReference>
<evidence type="ECO:0000313" key="4">
    <source>
        <dbReference type="Proteomes" id="UP000295087"/>
    </source>
</evidence>
<dbReference type="GO" id="GO:0015074">
    <property type="term" value="P:DNA integration"/>
    <property type="evidence" value="ECO:0007669"/>
    <property type="project" value="InterPro"/>
</dbReference>
<dbReference type="InterPro" id="IPR036397">
    <property type="entry name" value="RNaseH_sf"/>
</dbReference>
<feature type="compositionally biased region" description="Basic and acidic residues" evidence="1">
    <location>
        <begin position="23"/>
        <end position="32"/>
    </location>
</feature>
<dbReference type="Pfam" id="PF13683">
    <property type="entry name" value="rve_3"/>
    <property type="match status" value="1"/>
</dbReference>
<dbReference type="InterPro" id="IPR012337">
    <property type="entry name" value="RNaseH-like_sf"/>
</dbReference>
<dbReference type="AlphaFoldDB" id="A0A4V3CN92"/>
<feature type="domain" description="Integrase catalytic" evidence="2">
    <location>
        <begin position="57"/>
        <end position="127"/>
    </location>
</feature>
<evidence type="ECO:0000259" key="2">
    <source>
        <dbReference type="PROSITE" id="PS50994"/>
    </source>
</evidence>
<protein>
    <submittedName>
        <fullName evidence="3">Integrase-like protein</fullName>
    </submittedName>
</protein>
<dbReference type="SUPFAM" id="SSF53098">
    <property type="entry name" value="Ribonuclease H-like"/>
    <property type="match status" value="1"/>
</dbReference>
<dbReference type="EMBL" id="SNXK01000005">
    <property type="protein sequence ID" value="TDP33152.1"/>
    <property type="molecule type" value="Genomic_DNA"/>
</dbReference>
<organism evidence="3 4">
    <name type="scientific">Nocardia ignorata</name>
    <dbReference type="NCBI Taxonomy" id="145285"/>
    <lineage>
        <taxon>Bacteria</taxon>
        <taxon>Bacillati</taxon>
        <taxon>Actinomycetota</taxon>
        <taxon>Actinomycetes</taxon>
        <taxon>Mycobacteriales</taxon>
        <taxon>Nocardiaceae</taxon>
        <taxon>Nocardia</taxon>
    </lineage>
</organism>
<sequence>MVHVDVKKVGRIPDGGGWRTHGRGSEHAETIGRGKKRATRTRKASQQPVYRSVVFARHQFIRPYTPRHNGKVERNNRILAEEFLYARDWTSETQRSEALAVWNVHCNYHRPHTAAGNRPPATRLHFGVTNVMASYS</sequence>
<evidence type="ECO:0000313" key="3">
    <source>
        <dbReference type="EMBL" id="TDP33152.1"/>
    </source>
</evidence>
<name>A0A4V3CN92_NOCIG</name>
<dbReference type="Proteomes" id="UP000295087">
    <property type="component" value="Unassembled WGS sequence"/>
</dbReference>
<reference evidence="3 4" key="1">
    <citation type="submission" date="2019-03" db="EMBL/GenBank/DDBJ databases">
        <title>Genomic Encyclopedia of Type Strains, Phase IV (KMG-IV): sequencing the most valuable type-strain genomes for metagenomic binning, comparative biology and taxonomic classification.</title>
        <authorList>
            <person name="Goeker M."/>
        </authorList>
    </citation>
    <scope>NUCLEOTIDE SEQUENCE [LARGE SCALE GENOMIC DNA]</scope>
    <source>
        <strain evidence="3 4">DSM 44496</strain>
    </source>
</reference>
<dbReference type="Gene3D" id="3.30.420.10">
    <property type="entry name" value="Ribonuclease H-like superfamily/Ribonuclease H"/>
    <property type="match status" value="1"/>
</dbReference>
<gene>
    <name evidence="3" type="ORF">DFR75_105390</name>
</gene>
<dbReference type="InterPro" id="IPR001584">
    <property type="entry name" value="Integrase_cat-core"/>
</dbReference>
<comment type="caution">
    <text evidence="3">The sequence shown here is derived from an EMBL/GenBank/DDBJ whole genome shotgun (WGS) entry which is preliminary data.</text>
</comment>
<dbReference type="GO" id="GO:0003676">
    <property type="term" value="F:nucleic acid binding"/>
    <property type="evidence" value="ECO:0007669"/>
    <property type="project" value="InterPro"/>
</dbReference>
<keyword evidence="4" id="KW-1185">Reference proteome</keyword>
<feature type="region of interest" description="Disordered" evidence="1">
    <location>
        <begin position="12"/>
        <end position="48"/>
    </location>
</feature>
<evidence type="ECO:0000256" key="1">
    <source>
        <dbReference type="SAM" id="MobiDB-lite"/>
    </source>
</evidence>